<dbReference type="AlphaFoldDB" id="A0A8I6RG01"/>
<keyword evidence="2" id="KW-0833">Ubl conjugation pathway</keyword>
<name>A0A8I6RG01_CIMLE</name>
<dbReference type="InterPro" id="IPR042299">
    <property type="entry name" value="Ufd1-like_Nn"/>
</dbReference>
<dbReference type="PANTHER" id="PTHR12555">
    <property type="entry name" value="UBIQUITIN FUSION DEGRADATON PROTEIN 1"/>
    <property type="match status" value="1"/>
</dbReference>
<dbReference type="GO" id="GO:0034098">
    <property type="term" value="C:VCP-NPL4-UFD1 AAA ATPase complex"/>
    <property type="evidence" value="ECO:0007669"/>
    <property type="project" value="TreeGrafter"/>
</dbReference>
<dbReference type="GeneID" id="106664362"/>
<sequence>MKNTMSYVGELKIFPVTLIPVRPRSDLECGGKVVLPATVLDILTSRTNNIFAPMLFKLTNPETKKFTHCGVLEFIADEGSINAPSWVLDLLDFKCGAKVKVESSVLPTATFSRFQPQCVAFLDISNPKAVLENYLRNFSCLTEGDVIPIHYNNRLYQLKVEETKPSSAVAIVECDMEVDFSPPVGYVEPERPKPPPPEPDPEDASLFRPFSGTGYRLDGKKPKEVKTDTPHEPQVVRRGIPDYNYEYGTIEFFRNNLAEPSSNTKPKTVEKDFKAFSGKGRSLD</sequence>
<proteinExistence type="inferred from homology"/>
<dbReference type="Pfam" id="PF24842">
    <property type="entry name" value="UFD1_N2"/>
    <property type="match status" value="1"/>
</dbReference>
<feature type="domain" description="Ubiquitin fusion degradation protein UFD1 N-terminal subdomain 2" evidence="5">
    <location>
        <begin position="109"/>
        <end position="183"/>
    </location>
</feature>
<reference evidence="6" key="1">
    <citation type="submission" date="2022-01" db="UniProtKB">
        <authorList>
            <consortium name="EnsemblMetazoa"/>
        </authorList>
    </citation>
    <scope>IDENTIFICATION</scope>
</reference>
<comment type="similarity">
    <text evidence="1">Belongs to the UFD1 family.</text>
</comment>
<dbReference type="Pfam" id="PF03152">
    <property type="entry name" value="UFD1_N1"/>
    <property type="match status" value="1"/>
</dbReference>
<protein>
    <recommendedName>
        <fullName evidence="8">Ubiquitin fusion degradation protein 1 homolog</fullName>
    </recommendedName>
</protein>
<evidence type="ECO:0000313" key="6">
    <source>
        <dbReference type="EnsemblMetazoa" id="XP_014245527.1"/>
    </source>
</evidence>
<dbReference type="RefSeq" id="XP_014245527.1">
    <property type="nucleotide sequence ID" value="XM_014390041.2"/>
</dbReference>
<evidence type="ECO:0000256" key="2">
    <source>
        <dbReference type="ARBA" id="ARBA00022786"/>
    </source>
</evidence>
<dbReference type="GO" id="GO:0036503">
    <property type="term" value="P:ERAD pathway"/>
    <property type="evidence" value="ECO:0007669"/>
    <property type="project" value="TreeGrafter"/>
</dbReference>
<dbReference type="KEGG" id="clec:106664362"/>
<feature type="compositionally biased region" description="Basic and acidic residues" evidence="3">
    <location>
        <begin position="217"/>
        <end position="235"/>
    </location>
</feature>
<dbReference type="InterPro" id="IPR004854">
    <property type="entry name" value="Ufd1-like"/>
</dbReference>
<feature type="region of interest" description="Disordered" evidence="3">
    <location>
        <begin position="183"/>
        <end position="240"/>
    </location>
</feature>
<dbReference type="OMA" id="AYLQIDY"/>
<evidence type="ECO:0000313" key="7">
    <source>
        <dbReference type="Proteomes" id="UP000494040"/>
    </source>
</evidence>
<evidence type="ECO:0008006" key="8">
    <source>
        <dbReference type="Google" id="ProtNLM"/>
    </source>
</evidence>
<dbReference type="InterPro" id="IPR055418">
    <property type="entry name" value="UFD1_N2"/>
</dbReference>
<dbReference type="Proteomes" id="UP000494040">
    <property type="component" value="Unassembled WGS sequence"/>
</dbReference>
<accession>A0A8I6RG01</accession>
<evidence type="ECO:0000256" key="1">
    <source>
        <dbReference type="ARBA" id="ARBA00006043"/>
    </source>
</evidence>
<dbReference type="FunFam" id="3.10.330.10:FF:000002">
    <property type="entry name" value="ubiquitin fusion degradation protein 1 homolog"/>
    <property type="match status" value="1"/>
</dbReference>
<feature type="domain" description="Ubiquitin fusion degradation protein UFD1 N-terminal subdomain 1" evidence="4">
    <location>
        <begin position="10"/>
        <end position="107"/>
    </location>
</feature>
<dbReference type="GO" id="GO:0031593">
    <property type="term" value="F:polyubiquitin modification-dependent protein binding"/>
    <property type="evidence" value="ECO:0007669"/>
    <property type="project" value="TreeGrafter"/>
</dbReference>
<dbReference type="OrthoDB" id="422728at2759"/>
<dbReference type="PANTHER" id="PTHR12555:SF13">
    <property type="entry name" value="UBIQUITIN RECOGNITION FACTOR IN ER-ASSOCIATED DEGRADATION PROTEIN 1"/>
    <property type="match status" value="1"/>
</dbReference>
<evidence type="ECO:0000259" key="5">
    <source>
        <dbReference type="Pfam" id="PF24842"/>
    </source>
</evidence>
<dbReference type="InterPro" id="IPR055417">
    <property type="entry name" value="UFD1_N1"/>
</dbReference>
<evidence type="ECO:0000256" key="3">
    <source>
        <dbReference type="SAM" id="MobiDB-lite"/>
    </source>
</evidence>
<dbReference type="GO" id="GO:0006511">
    <property type="term" value="P:ubiquitin-dependent protein catabolic process"/>
    <property type="evidence" value="ECO:0007669"/>
    <property type="project" value="InterPro"/>
</dbReference>
<organism evidence="6 7">
    <name type="scientific">Cimex lectularius</name>
    <name type="common">Bed bug</name>
    <name type="synonym">Acanthia lectularia</name>
    <dbReference type="NCBI Taxonomy" id="79782"/>
    <lineage>
        <taxon>Eukaryota</taxon>
        <taxon>Metazoa</taxon>
        <taxon>Ecdysozoa</taxon>
        <taxon>Arthropoda</taxon>
        <taxon>Hexapoda</taxon>
        <taxon>Insecta</taxon>
        <taxon>Pterygota</taxon>
        <taxon>Neoptera</taxon>
        <taxon>Paraneoptera</taxon>
        <taxon>Hemiptera</taxon>
        <taxon>Heteroptera</taxon>
        <taxon>Panheteroptera</taxon>
        <taxon>Cimicomorpha</taxon>
        <taxon>Cimicidae</taxon>
        <taxon>Cimex</taxon>
    </lineage>
</organism>
<evidence type="ECO:0000259" key="4">
    <source>
        <dbReference type="Pfam" id="PF03152"/>
    </source>
</evidence>
<feature type="region of interest" description="Disordered" evidence="3">
    <location>
        <begin position="256"/>
        <end position="284"/>
    </location>
</feature>
<dbReference type="Gene3D" id="3.10.330.10">
    <property type="match status" value="1"/>
</dbReference>
<dbReference type="Gene3D" id="2.40.40.50">
    <property type="entry name" value="Ubiquitin fusion degradation protein UFD1, N-terminal domain"/>
    <property type="match status" value="1"/>
</dbReference>
<keyword evidence="7" id="KW-1185">Reference proteome</keyword>
<dbReference type="EnsemblMetazoa" id="XM_014390041.2">
    <property type="protein sequence ID" value="XP_014245527.1"/>
    <property type="gene ID" value="LOC106664362"/>
</dbReference>